<proteinExistence type="predicted"/>
<name>A0A6J4T3S6_9ACTN</name>
<gene>
    <name evidence="2" type="ORF">AVDCRST_MAG05-3102</name>
</gene>
<evidence type="ECO:0000256" key="1">
    <source>
        <dbReference type="SAM" id="MobiDB-lite"/>
    </source>
</evidence>
<feature type="non-terminal residue" evidence="2">
    <location>
        <position position="30"/>
    </location>
</feature>
<feature type="non-terminal residue" evidence="2">
    <location>
        <position position="1"/>
    </location>
</feature>
<accession>A0A6J4T3S6</accession>
<reference evidence="2" key="1">
    <citation type="submission" date="2020-02" db="EMBL/GenBank/DDBJ databases">
        <authorList>
            <person name="Meier V. D."/>
        </authorList>
    </citation>
    <scope>NUCLEOTIDE SEQUENCE</scope>
    <source>
        <strain evidence="2">AVDCRST_MAG05</strain>
    </source>
</reference>
<feature type="region of interest" description="Disordered" evidence="1">
    <location>
        <begin position="1"/>
        <end position="30"/>
    </location>
</feature>
<protein>
    <submittedName>
        <fullName evidence="2">Uncharacterized protein</fullName>
    </submittedName>
</protein>
<dbReference type="EMBL" id="CADCVM010000348">
    <property type="protein sequence ID" value="CAA9512362.1"/>
    <property type="molecule type" value="Genomic_DNA"/>
</dbReference>
<dbReference type="AlphaFoldDB" id="A0A6J4T3S6"/>
<organism evidence="2">
    <name type="scientific">uncultured Rubrobacteraceae bacterium</name>
    <dbReference type="NCBI Taxonomy" id="349277"/>
    <lineage>
        <taxon>Bacteria</taxon>
        <taxon>Bacillati</taxon>
        <taxon>Actinomycetota</taxon>
        <taxon>Rubrobacteria</taxon>
        <taxon>Rubrobacterales</taxon>
        <taxon>Rubrobacteraceae</taxon>
        <taxon>environmental samples</taxon>
    </lineage>
</organism>
<sequence length="30" mass="2921">GPRPRARAHAHLAHGRAGAHAAGRGGARAG</sequence>
<feature type="compositionally biased region" description="Basic residues" evidence="1">
    <location>
        <begin position="1"/>
        <end position="14"/>
    </location>
</feature>
<evidence type="ECO:0000313" key="2">
    <source>
        <dbReference type="EMBL" id="CAA9512362.1"/>
    </source>
</evidence>